<accession>A0ABV2AJJ7</accession>
<feature type="transmembrane region" description="Helical" evidence="1">
    <location>
        <begin position="88"/>
        <end position="107"/>
    </location>
</feature>
<evidence type="ECO:0000313" key="2">
    <source>
        <dbReference type="EMBL" id="MES1919861.1"/>
    </source>
</evidence>
<reference evidence="2 3" key="1">
    <citation type="journal article" date="2024" name="BMC Biol.">
        <title>Comparative genomics of Ascetosporea gives new insight into the evolutionary basis for animal parasitism in Rhizaria.</title>
        <authorList>
            <person name="Hiltunen Thoren M."/>
            <person name="Onut-Brannstrom I."/>
            <person name="Alfjorden A."/>
            <person name="Peckova H."/>
            <person name="Swords F."/>
            <person name="Hooper C."/>
            <person name="Holzer A.S."/>
            <person name="Bass D."/>
            <person name="Burki F."/>
        </authorList>
    </citation>
    <scope>NUCLEOTIDE SEQUENCE [LARGE SCALE GENOMIC DNA]</scope>
    <source>
        <strain evidence="2">20-A016</strain>
    </source>
</reference>
<name>A0ABV2AJJ7_9EUKA</name>
<feature type="transmembrane region" description="Helical" evidence="1">
    <location>
        <begin position="113"/>
        <end position="135"/>
    </location>
</feature>
<organism evidence="2 3">
    <name type="scientific">Bonamia ostreae</name>
    <dbReference type="NCBI Taxonomy" id="126728"/>
    <lineage>
        <taxon>Eukaryota</taxon>
        <taxon>Sar</taxon>
        <taxon>Rhizaria</taxon>
        <taxon>Endomyxa</taxon>
        <taxon>Ascetosporea</taxon>
        <taxon>Haplosporida</taxon>
        <taxon>Bonamia</taxon>
    </lineage>
</organism>
<keyword evidence="1" id="KW-1133">Transmembrane helix</keyword>
<feature type="transmembrane region" description="Helical" evidence="1">
    <location>
        <begin position="12"/>
        <end position="38"/>
    </location>
</feature>
<proteinExistence type="predicted"/>
<comment type="caution">
    <text evidence="2">The sequence shown here is derived from an EMBL/GenBank/DDBJ whole genome shotgun (WGS) entry which is preliminary data.</text>
</comment>
<keyword evidence="1" id="KW-0472">Membrane</keyword>
<dbReference type="Proteomes" id="UP001439008">
    <property type="component" value="Unassembled WGS sequence"/>
</dbReference>
<evidence type="ECO:0000256" key="1">
    <source>
        <dbReference type="SAM" id="Phobius"/>
    </source>
</evidence>
<gene>
    <name evidence="2" type="ORF">MHBO_001616</name>
</gene>
<sequence length="191" mass="21516">MPTISKLGGSKYYVSLYIAMLSLYAIGQAAVLFLTIIYLNTSGIVASVFTTYGFVWFMSVLLVSLKCPKQGVTKKISEGLKENDSHRMLVINMIRLNFWIIVSLGFVKFSHPYALGSILAFFWILSVLSLFGNIFDHRHYLKKSENIDTNNKKIEQGIAILVDIIKIRVALLTIPLRSLHVCYQVVMGIGF</sequence>
<feature type="transmembrane region" description="Helical" evidence="1">
    <location>
        <begin position="44"/>
        <end position="67"/>
    </location>
</feature>
<keyword evidence="3" id="KW-1185">Reference proteome</keyword>
<protein>
    <submittedName>
        <fullName evidence="2">Uncharacterized protein</fullName>
    </submittedName>
</protein>
<dbReference type="EMBL" id="JBDODL010000426">
    <property type="protein sequence ID" value="MES1919861.1"/>
    <property type="molecule type" value="Genomic_DNA"/>
</dbReference>
<keyword evidence="1" id="KW-0812">Transmembrane</keyword>
<evidence type="ECO:0000313" key="3">
    <source>
        <dbReference type="Proteomes" id="UP001439008"/>
    </source>
</evidence>